<dbReference type="SUPFAM" id="SSF52266">
    <property type="entry name" value="SGNH hydrolase"/>
    <property type="match status" value="1"/>
</dbReference>
<keyword evidence="3" id="KW-1185">Reference proteome</keyword>
<dbReference type="RefSeq" id="WP_283758991.1">
    <property type="nucleotide sequence ID" value="NZ_JAQOSQ010000014.1"/>
</dbReference>
<keyword evidence="2" id="KW-0378">Hydrolase</keyword>
<proteinExistence type="predicted"/>
<comment type="caution">
    <text evidence="2">The sequence shown here is derived from an EMBL/GenBank/DDBJ whole genome shotgun (WGS) entry which is preliminary data.</text>
</comment>
<dbReference type="GO" id="GO:0016787">
    <property type="term" value="F:hydrolase activity"/>
    <property type="evidence" value="ECO:0007669"/>
    <property type="project" value="UniProtKB-KW"/>
</dbReference>
<dbReference type="InterPro" id="IPR036514">
    <property type="entry name" value="SGNH_hydro_sf"/>
</dbReference>
<dbReference type="Proteomes" id="UP001232992">
    <property type="component" value="Unassembled WGS sequence"/>
</dbReference>
<reference evidence="2 3" key="1">
    <citation type="submission" date="2023-01" db="EMBL/GenBank/DDBJ databases">
        <title>Novel diversity within Roseofilum (Cyanobacteria; Desertifilaceae) from marine benthic mats with descriptions of four novel species.</title>
        <authorList>
            <person name="Wang Y."/>
            <person name="Berthold D.E."/>
            <person name="Hu J."/>
            <person name="Lefler F.W."/>
            <person name="Laughinghouse H.D. IV."/>
        </authorList>
    </citation>
    <scope>NUCLEOTIDE SEQUENCE [LARGE SCALE GENOMIC DNA]</scope>
    <source>
        <strain evidence="2 3">BLCC-M143</strain>
    </source>
</reference>
<evidence type="ECO:0000256" key="1">
    <source>
        <dbReference type="SAM" id="MobiDB-lite"/>
    </source>
</evidence>
<evidence type="ECO:0000313" key="2">
    <source>
        <dbReference type="EMBL" id="MDJ1184338.1"/>
    </source>
</evidence>
<name>A0ABT7BYR5_9CYAN</name>
<dbReference type="Gene3D" id="3.40.50.1110">
    <property type="entry name" value="SGNH hydrolase"/>
    <property type="match status" value="1"/>
</dbReference>
<accession>A0ABT7BYR5</accession>
<evidence type="ECO:0000313" key="3">
    <source>
        <dbReference type="Proteomes" id="UP001232992"/>
    </source>
</evidence>
<sequence>MPTSSMKQNRIKTWVGNLGLATASILFAVLIAEIGLRIANIPPQAKPQPQASSSPEPEPQPEETPAVTPPSPAPPPPEPSNILPSQQNAPPKPPPGTPPANFFQTDEDLGWTHQPGVSGWWIAEGEAFIEISSTGLRDREHSLAKPDNTFRIAILGDSFSEGLQVPLEQTYWSLMEQSLATCPQLQNQTVEVINFGVTNYGTGQQLLRLRRDVWNYDPDLVLLAVFTGNDIADNYKPLDPRNRPYFVYDREGNLQPDMSFRTPDKSLPPYNLSKVDFLPGWLVKSSRILQLLRKVEKDVKNRELEKLRQYTYNSLYREPEDENWENAWQITEDLMALMHEEVRAKGAEFMLVTLSNEVQVNPDPAFRDGFVASNGIADLFYPDRRIKALGDRRGFTVVNLVGPLQAYAQENQVCLHGFANAVECGGHWNDIGHAIAAQVLTPQVCQYVSSINNEQ</sequence>
<feature type="compositionally biased region" description="Pro residues" evidence="1">
    <location>
        <begin position="67"/>
        <end position="79"/>
    </location>
</feature>
<dbReference type="EMBL" id="JAQOSQ010000014">
    <property type="protein sequence ID" value="MDJ1184338.1"/>
    <property type="molecule type" value="Genomic_DNA"/>
</dbReference>
<gene>
    <name evidence="2" type="ORF">PMH09_14225</name>
</gene>
<protein>
    <submittedName>
        <fullName evidence="2">SGNH/GDSL hydrolase family protein</fullName>
    </submittedName>
</protein>
<dbReference type="CDD" id="cd00229">
    <property type="entry name" value="SGNH_hydrolase"/>
    <property type="match status" value="1"/>
</dbReference>
<feature type="region of interest" description="Disordered" evidence="1">
    <location>
        <begin position="43"/>
        <end position="109"/>
    </location>
</feature>
<organism evidence="2 3">
    <name type="scientific">Roseofilum casamattae BLCC-M143</name>
    <dbReference type="NCBI Taxonomy" id="3022442"/>
    <lineage>
        <taxon>Bacteria</taxon>
        <taxon>Bacillati</taxon>
        <taxon>Cyanobacteriota</taxon>
        <taxon>Cyanophyceae</taxon>
        <taxon>Desertifilales</taxon>
        <taxon>Desertifilaceae</taxon>
        <taxon>Roseofilum</taxon>
        <taxon>Roseofilum casamattae</taxon>
    </lineage>
</organism>